<keyword evidence="12" id="KW-1015">Disulfide bond</keyword>
<evidence type="ECO:0000256" key="13">
    <source>
        <dbReference type="ARBA" id="ARBA00024184"/>
    </source>
</evidence>
<dbReference type="InterPro" id="IPR038408">
    <property type="entry name" value="GNK2_sf"/>
</dbReference>
<keyword evidence="9" id="KW-0965">Cell junction</keyword>
<organism evidence="17 18">
    <name type="scientific">Escallonia herrerae</name>
    <dbReference type="NCBI Taxonomy" id="1293975"/>
    <lineage>
        <taxon>Eukaryota</taxon>
        <taxon>Viridiplantae</taxon>
        <taxon>Streptophyta</taxon>
        <taxon>Embryophyta</taxon>
        <taxon>Tracheophyta</taxon>
        <taxon>Spermatophyta</taxon>
        <taxon>Magnoliopsida</taxon>
        <taxon>eudicotyledons</taxon>
        <taxon>Gunneridae</taxon>
        <taxon>Pentapetalae</taxon>
        <taxon>asterids</taxon>
        <taxon>campanulids</taxon>
        <taxon>Escalloniales</taxon>
        <taxon>Escalloniaceae</taxon>
        <taxon>Escallonia</taxon>
    </lineage>
</organism>
<evidence type="ECO:0000256" key="14">
    <source>
        <dbReference type="ARBA" id="ARBA00038393"/>
    </source>
</evidence>
<gene>
    <name evidence="17" type="ORF">RJ639_026224</name>
</gene>
<evidence type="ECO:0000256" key="12">
    <source>
        <dbReference type="ARBA" id="ARBA00023157"/>
    </source>
</evidence>
<dbReference type="PANTHER" id="PTHR32080:SF54">
    <property type="entry name" value="GNK2-HOMOLOGOUS DOMAIN-CONTAINING PROTEIN"/>
    <property type="match status" value="1"/>
</dbReference>
<evidence type="ECO:0000256" key="11">
    <source>
        <dbReference type="ARBA" id="ARBA00023035"/>
    </source>
</evidence>
<keyword evidence="10" id="KW-0044">Antibiotic</keyword>
<evidence type="ECO:0000256" key="8">
    <source>
        <dbReference type="ARBA" id="ARBA00022821"/>
    </source>
</evidence>
<evidence type="ECO:0000256" key="2">
    <source>
        <dbReference type="ARBA" id="ARBA00022529"/>
    </source>
</evidence>
<keyword evidence="6" id="KW-0430">Lectin</keyword>
<evidence type="ECO:0000256" key="7">
    <source>
        <dbReference type="ARBA" id="ARBA00022737"/>
    </source>
</evidence>
<sequence>MGLLPKMAVLVATLLIAFLGEFSVVRSDPNSNVTNVLCNGDVYANDDPFAISLAYVVAELESVTSSRQGYDCRNISPYPNAFAYGHAACNQNLTSSDCTTCLGAAKTAMFSTCDNRIGARSVLVDCTISVIRSDPNTNVMMVMCNPNVYANDDPFTNSLAYVIAELETVTPNRQGYDLRNVSPYPTSLAYGHASCNQNLAASDCTLCLVAAKTTMSSYCNNRIGARSVLTDCLIRYEQYPFDD</sequence>
<evidence type="ECO:0000256" key="9">
    <source>
        <dbReference type="ARBA" id="ARBA00022949"/>
    </source>
</evidence>
<keyword evidence="5 15" id="KW-0732">Signal</keyword>
<keyword evidence="8" id="KW-0611">Plant defense</keyword>
<dbReference type="InterPro" id="IPR051378">
    <property type="entry name" value="Cell2Cell_Antifungal"/>
</dbReference>
<keyword evidence="3" id="KW-0295">Fungicide</keyword>
<dbReference type="FunFam" id="3.30.430.20:FF:000023">
    <property type="entry name" value="Antifungal protein ginkbilobin-2"/>
    <property type="match status" value="2"/>
</dbReference>
<keyword evidence="2" id="KW-0929">Antimicrobial</keyword>
<dbReference type="GO" id="GO:0005537">
    <property type="term" value="F:D-mannose binding"/>
    <property type="evidence" value="ECO:0007669"/>
    <property type="project" value="UniProtKB-KW"/>
</dbReference>
<dbReference type="InterPro" id="IPR002902">
    <property type="entry name" value="GNK2"/>
</dbReference>
<accession>A0AA88SC38</accession>
<keyword evidence="18" id="KW-1185">Reference proteome</keyword>
<dbReference type="GO" id="GO:0050832">
    <property type="term" value="P:defense response to fungus"/>
    <property type="evidence" value="ECO:0007669"/>
    <property type="project" value="UniProtKB-KW"/>
</dbReference>
<evidence type="ECO:0000256" key="15">
    <source>
        <dbReference type="SAM" id="SignalP"/>
    </source>
</evidence>
<name>A0AA88SC38_9ASTE</name>
<keyword evidence="11" id="KW-0465">Mannose-binding</keyword>
<dbReference type="GO" id="GO:0031640">
    <property type="term" value="P:killing of cells of another organism"/>
    <property type="evidence" value="ECO:0007669"/>
    <property type="project" value="UniProtKB-KW"/>
</dbReference>
<reference evidence="17" key="1">
    <citation type="submission" date="2022-12" db="EMBL/GenBank/DDBJ databases">
        <title>Draft genome assemblies for two species of Escallonia (Escalloniales).</title>
        <authorList>
            <person name="Chanderbali A."/>
            <person name="Dervinis C."/>
            <person name="Anghel I."/>
            <person name="Soltis D."/>
            <person name="Soltis P."/>
            <person name="Zapata F."/>
        </authorList>
    </citation>
    <scope>NUCLEOTIDE SEQUENCE</scope>
    <source>
        <strain evidence="17">UCBG64.0493</strain>
        <tissue evidence="17">Leaf</tissue>
    </source>
</reference>
<proteinExistence type="inferred from homology"/>
<evidence type="ECO:0000256" key="10">
    <source>
        <dbReference type="ARBA" id="ARBA00023022"/>
    </source>
</evidence>
<dbReference type="GO" id="GO:0042742">
    <property type="term" value="P:defense response to bacterium"/>
    <property type="evidence" value="ECO:0007669"/>
    <property type="project" value="UniProtKB-KW"/>
</dbReference>
<dbReference type="GO" id="GO:0009506">
    <property type="term" value="C:plasmodesma"/>
    <property type="evidence" value="ECO:0007669"/>
    <property type="project" value="UniProtKB-SubCell"/>
</dbReference>
<dbReference type="GO" id="GO:0005886">
    <property type="term" value="C:plasma membrane"/>
    <property type="evidence" value="ECO:0007669"/>
    <property type="project" value="UniProtKB-SubCell"/>
</dbReference>
<dbReference type="PANTHER" id="PTHR32080">
    <property type="entry name" value="ANTIFUNGAL PROTEIN GINKBILOBIN-2-LIKE"/>
    <property type="match status" value="1"/>
</dbReference>
<keyword evidence="7" id="KW-0677">Repeat</keyword>
<feature type="signal peptide" evidence="15">
    <location>
        <begin position="1"/>
        <end position="27"/>
    </location>
</feature>
<comment type="subcellular location">
    <subcellularLocation>
        <location evidence="13">Cell junction</location>
        <location evidence="13">Plasmodesma</location>
    </subcellularLocation>
    <subcellularLocation>
        <location evidence="1">Cell membrane</location>
        <topology evidence="1">Single-pass type I membrane protein</topology>
    </subcellularLocation>
</comment>
<evidence type="ECO:0000256" key="5">
    <source>
        <dbReference type="ARBA" id="ARBA00022729"/>
    </source>
</evidence>
<dbReference type="AlphaFoldDB" id="A0AA88SC38"/>
<feature type="domain" description="Gnk2-homologous" evidence="16">
    <location>
        <begin position="137"/>
        <end position="241"/>
    </location>
</feature>
<dbReference type="PROSITE" id="PS51473">
    <property type="entry name" value="GNK2"/>
    <property type="match status" value="2"/>
</dbReference>
<comment type="similarity">
    <text evidence="14">Belongs to the cysteine-rich repeat secretory protein family. Plasmodesmata-located proteins (PDLD) subfamily.</text>
</comment>
<dbReference type="CDD" id="cd23509">
    <property type="entry name" value="Gnk2-like"/>
    <property type="match status" value="2"/>
</dbReference>
<evidence type="ECO:0000313" key="18">
    <source>
        <dbReference type="Proteomes" id="UP001188597"/>
    </source>
</evidence>
<evidence type="ECO:0000256" key="4">
    <source>
        <dbReference type="ARBA" id="ARBA00022581"/>
    </source>
</evidence>
<feature type="chain" id="PRO_5041720933" description="Gnk2-homologous domain-containing protein" evidence="15">
    <location>
        <begin position="28"/>
        <end position="243"/>
    </location>
</feature>
<evidence type="ECO:0000313" key="17">
    <source>
        <dbReference type="EMBL" id="KAK2996656.1"/>
    </source>
</evidence>
<keyword evidence="4" id="KW-0945">Host-virus interaction</keyword>
<dbReference type="Proteomes" id="UP001188597">
    <property type="component" value="Unassembled WGS sequence"/>
</dbReference>
<dbReference type="Gene3D" id="3.30.430.20">
    <property type="entry name" value="Gnk2 domain, C-X8-C-X2-C motif"/>
    <property type="match status" value="2"/>
</dbReference>
<evidence type="ECO:0000256" key="3">
    <source>
        <dbReference type="ARBA" id="ARBA00022577"/>
    </source>
</evidence>
<comment type="caution">
    <text evidence="17">The sequence shown here is derived from an EMBL/GenBank/DDBJ whole genome shotgun (WGS) entry which is preliminary data.</text>
</comment>
<evidence type="ECO:0000259" key="16">
    <source>
        <dbReference type="PROSITE" id="PS51473"/>
    </source>
</evidence>
<dbReference type="EMBL" id="JAVXUP010004819">
    <property type="protein sequence ID" value="KAK2996656.1"/>
    <property type="molecule type" value="Genomic_DNA"/>
</dbReference>
<feature type="domain" description="Gnk2-homologous" evidence="16">
    <location>
        <begin position="31"/>
        <end position="135"/>
    </location>
</feature>
<dbReference type="Pfam" id="PF01657">
    <property type="entry name" value="Stress-antifung"/>
    <property type="match status" value="2"/>
</dbReference>
<protein>
    <recommendedName>
        <fullName evidence="16">Gnk2-homologous domain-containing protein</fullName>
    </recommendedName>
</protein>
<evidence type="ECO:0000256" key="1">
    <source>
        <dbReference type="ARBA" id="ARBA00004251"/>
    </source>
</evidence>
<evidence type="ECO:0000256" key="6">
    <source>
        <dbReference type="ARBA" id="ARBA00022734"/>
    </source>
</evidence>